<comment type="caution">
    <text evidence="2">The sequence shown here is derived from an EMBL/GenBank/DDBJ whole genome shotgun (WGS) entry which is preliminary data.</text>
</comment>
<sequence length="332" mass="37379">MDPGRSPYSHDMIEAARQREVALGFVSDLLAMAKHTNKITKHSETVCQDLLEQVRVLTDKLAKGDSQEANEDEFRVQDQFTQNVEDLKRRGGGSGKSAKIPDPERLDNGVSPKYKAWKGDMIAKLTINEDMYVTDAARVAYCLSRLTGQARDHVEAARGCDENAAFGSYTNIFAVLDQIYIDPDGRESGRNAFVHPRIAKLLKHHLRAPSEQLPEDVPIVGFDELNIGNRDVILGLKWMEKHGVSLDPTKRRIIWPPERPALQESELPRLILWTPEDLLEPWKVDPAHQNSEGCGEEEPKARPGGQEETRWQAETSYARAAKGRRDGVQREP</sequence>
<evidence type="ECO:0000256" key="1">
    <source>
        <dbReference type="SAM" id="MobiDB-lite"/>
    </source>
</evidence>
<reference evidence="2" key="1">
    <citation type="journal article" date="2020" name="bioRxiv">
        <title>Whole genome comparisons of ergot fungi reveals the divergence and evolution of species within the genus Claviceps are the result of varying mechanisms driving genome evolution and host range expansion.</title>
        <authorList>
            <person name="Wyka S.A."/>
            <person name="Mondo S.J."/>
            <person name="Liu M."/>
            <person name="Dettman J."/>
            <person name="Nalam V."/>
            <person name="Broders K.D."/>
        </authorList>
    </citation>
    <scope>NUCLEOTIDE SEQUENCE</scope>
    <source>
        <strain evidence="2">CCC 1102</strain>
    </source>
</reference>
<feature type="non-terminal residue" evidence="2">
    <location>
        <position position="1"/>
    </location>
</feature>
<feature type="region of interest" description="Disordered" evidence="1">
    <location>
        <begin position="85"/>
        <end position="106"/>
    </location>
</feature>
<dbReference type="EMBL" id="SRPS01000570">
    <property type="protein sequence ID" value="KAG5956154.1"/>
    <property type="molecule type" value="Genomic_DNA"/>
</dbReference>
<dbReference type="Proteomes" id="UP000784919">
    <property type="component" value="Unassembled WGS sequence"/>
</dbReference>
<protein>
    <submittedName>
        <fullName evidence="2">Uncharacterized protein</fullName>
    </submittedName>
</protein>
<feature type="compositionally biased region" description="Basic and acidic residues" evidence="1">
    <location>
        <begin position="323"/>
        <end position="332"/>
    </location>
</feature>
<gene>
    <name evidence="2" type="ORF">E4U56_006731</name>
</gene>
<proteinExistence type="predicted"/>
<dbReference type="AlphaFoldDB" id="A0A9P7SKU6"/>
<dbReference type="OrthoDB" id="4509994at2759"/>
<feature type="compositionally biased region" description="Basic and acidic residues" evidence="1">
    <location>
        <begin position="297"/>
        <end position="311"/>
    </location>
</feature>
<evidence type="ECO:0000313" key="3">
    <source>
        <dbReference type="Proteomes" id="UP000784919"/>
    </source>
</evidence>
<feature type="region of interest" description="Disordered" evidence="1">
    <location>
        <begin position="283"/>
        <end position="332"/>
    </location>
</feature>
<name>A0A9P7SKU6_9HYPO</name>
<accession>A0A9P7SKU6</accession>
<evidence type="ECO:0000313" key="2">
    <source>
        <dbReference type="EMBL" id="KAG5956154.1"/>
    </source>
</evidence>
<organism evidence="2 3">
    <name type="scientific">Claviceps arundinis</name>
    <dbReference type="NCBI Taxonomy" id="1623583"/>
    <lineage>
        <taxon>Eukaryota</taxon>
        <taxon>Fungi</taxon>
        <taxon>Dikarya</taxon>
        <taxon>Ascomycota</taxon>
        <taxon>Pezizomycotina</taxon>
        <taxon>Sordariomycetes</taxon>
        <taxon>Hypocreomycetidae</taxon>
        <taxon>Hypocreales</taxon>
        <taxon>Clavicipitaceae</taxon>
        <taxon>Claviceps</taxon>
    </lineage>
</organism>